<evidence type="ECO:0000259" key="2">
    <source>
        <dbReference type="SMART" id="SM01307"/>
    </source>
</evidence>
<dbReference type="PANTHER" id="PTHR13298:SF11">
    <property type="entry name" value="RAPAMYCIN-INSENSITIVE COMPANION OF MTOR"/>
    <property type="match status" value="1"/>
</dbReference>
<evidence type="ECO:0000313" key="6">
    <source>
        <dbReference type="Proteomes" id="UP000182259"/>
    </source>
</evidence>
<feature type="domain" description="Rapamycin-insensitive companion of mTOR" evidence="4">
    <location>
        <begin position="1027"/>
        <end position="1107"/>
    </location>
</feature>
<comment type="similarity">
    <text evidence="1">Belongs to the RICTOR family.</text>
</comment>
<reference evidence="5 6" key="1">
    <citation type="submission" date="2016-10" db="EMBL/GenBank/DDBJ databases">
        <authorList>
            <person name="de Groot N.N."/>
        </authorList>
    </citation>
    <scope>NUCLEOTIDE SEQUENCE [LARGE SCALE GENOMIC DNA]</scope>
    <source>
        <strain evidence="5 6">PYCC 4715</strain>
    </source>
</reference>
<dbReference type="Proteomes" id="UP000182259">
    <property type="component" value="Chromosome V"/>
</dbReference>
<gene>
    <name evidence="5" type="ORF">SAMEA4029009_CIC11G00000005724</name>
</gene>
<organism evidence="5 6">
    <name type="scientific">Sungouiella intermedia</name>
    <dbReference type="NCBI Taxonomy" id="45354"/>
    <lineage>
        <taxon>Eukaryota</taxon>
        <taxon>Fungi</taxon>
        <taxon>Dikarya</taxon>
        <taxon>Ascomycota</taxon>
        <taxon>Saccharomycotina</taxon>
        <taxon>Pichiomycetes</taxon>
        <taxon>Metschnikowiaceae</taxon>
        <taxon>Sungouiella</taxon>
    </lineage>
</organism>
<sequence>MQFEPRTVHNSNLISTGTVVDMGSLAPDSRGRSYTLDTLNISSIESRREHGHNDEDPTTNVESATWLFSDLLQSISIRDKDDIHLLVSKSNELVSLLRANPSLKHEIVIENVISKVQFMLYDQNSQLRCAAYRILRHSTAGQDGLQCLVRVKLLIFIIVTFSTPSPLLEKEEALKMVRHFMDIPDGANYLSIGIIKALVALVEHENEESQELSETISSEFHVPAPFSRLCIETICELASFKPDIVFHGGGLRLLITLIINASSDIAASCIIALLSLLDRPNARLFLRNGFDLDSLISVYSLFEDNDEGKTPSSKRYYNRALKISFLLSLFLKSWTGIICFSHNKFGALKLLLSNLRKKNNKLRSMILDLLLDILRIKALPWLENSSVGEAMSKFMSQITCSPEHQMTYEYSSIDSQSFEFSIVSHYQGLLSKVLFNCDVMPLLFDIINENRDEEITMKATYFLTHVVNLSVNLLPRDFYNTHIIDALVRPMTLNSISKIEVATKSQQISEPIAKKSEIKNIVKDITIESRLYMDDGSFKTLIANTKVLAVKEFDEWNWTYISQLCQGPLRNPKRFAEIQEKYPKFLKTILSFFRPFKYRFSNLPLHASTRFPKLKNPKKIILIGCQIFESLLSFEDGYKFLVANKIMPQIAETFAQVDPFSGIQSNDAILSRKRLENTLSIGYVKFIGVFSGCQNGIRILEQWQIFQITNNIVEASNWNDDNNHLIFNLFNNLDFTNDSPFTILLSKALNVSNWKVKVFLLDNVLPKLLKNEETERLCISNLVSLLYDEIEVVVEMAVDMLHNFYIVKNKLERIDLLIGYKPSIRILSDYESGRELLLNFCKTSIGFRFLHKSGFIESSFNKSIKDLQEFEYLNSIETSLRVLFYPYFSRTADVKTGHKNNLHHFFNYLLSTEEGFNYFNSRRSYVDDAIFRIQGICRRLDLLESYQEGHDHSGFNVLTTFDPEIFDDLMATEERTMVKLQYSSDTYLANSLNNLDDIAVESPGAPIRMSLAIPEFETTDDEEEFYLRKLKQYLWVMGEIASANYGIQILDPIYSSNLRSEHIVETIYQLFMKSANWQLRGLAFYQLGKIASTLEGVEMLDDLQWMSVDCVNGFQSLSLAYPKAMQNDDFFNVEILNPYKDASYFTLFGNSEMIAVNGQLDLEDEIVIETYEELDSKVLALINYLSSVLSRIERKAKKDLNRIKAEKPQIFGNCNLFLKVIRLIDKGKFSYRTRIFIFHLFNSSRVLESLTKRDRKNSNIRK</sequence>
<dbReference type="SUPFAM" id="SSF48371">
    <property type="entry name" value="ARM repeat"/>
    <property type="match status" value="1"/>
</dbReference>
<feature type="domain" description="Rapamycin-insensitive companion of mTOR middle" evidence="2">
    <location>
        <begin position="533"/>
        <end position="770"/>
    </location>
</feature>
<evidence type="ECO:0000313" key="5">
    <source>
        <dbReference type="EMBL" id="SGZ56710.1"/>
    </source>
</evidence>
<accession>A0A1L0DWM0</accession>
<dbReference type="SMART" id="SM01310">
    <property type="entry name" value="RICTOR_V"/>
    <property type="match status" value="1"/>
</dbReference>
<evidence type="ECO:0000259" key="3">
    <source>
        <dbReference type="SMART" id="SM01308"/>
    </source>
</evidence>
<dbReference type="Pfam" id="PF14668">
    <property type="entry name" value="RICTOR_V"/>
    <property type="match status" value="1"/>
</dbReference>
<dbReference type="SMART" id="SM01308">
    <property type="entry name" value="RICTOR_N"/>
    <property type="match status" value="1"/>
</dbReference>
<dbReference type="InterPro" id="IPR016024">
    <property type="entry name" value="ARM-type_fold"/>
</dbReference>
<dbReference type="InterPro" id="IPR011989">
    <property type="entry name" value="ARM-like"/>
</dbReference>
<proteinExistence type="inferred from homology"/>
<dbReference type="Pfam" id="PF14664">
    <property type="entry name" value="RICTOR_N"/>
    <property type="match status" value="1"/>
</dbReference>
<dbReference type="PANTHER" id="PTHR13298">
    <property type="entry name" value="CYTOSOLIC REGULATOR PIANISSIMO"/>
    <property type="match status" value="1"/>
</dbReference>
<dbReference type="Gene3D" id="1.25.10.10">
    <property type="entry name" value="Leucine-rich Repeat Variant"/>
    <property type="match status" value="1"/>
</dbReference>
<dbReference type="SMART" id="SM01307">
    <property type="entry name" value="RICTOR_M"/>
    <property type="match status" value="1"/>
</dbReference>
<dbReference type="InterPro" id="IPR028268">
    <property type="entry name" value="Pianissimo_fam"/>
</dbReference>
<dbReference type="InterPro" id="IPR028267">
    <property type="entry name" value="Pianissimo_N"/>
</dbReference>
<feature type="domain" description="Rapamycin-insensitive companion of mTOR N-terminal" evidence="3">
    <location>
        <begin position="87"/>
        <end position="475"/>
    </location>
</feature>
<dbReference type="EMBL" id="LT635768">
    <property type="protein sequence ID" value="SGZ56710.1"/>
    <property type="molecule type" value="Genomic_DNA"/>
</dbReference>
<dbReference type="Pfam" id="PF14663">
    <property type="entry name" value="RasGEF_N_2"/>
    <property type="match status" value="1"/>
</dbReference>
<evidence type="ECO:0000256" key="1">
    <source>
        <dbReference type="ARBA" id="ARBA00008878"/>
    </source>
</evidence>
<dbReference type="InterPro" id="IPR029451">
    <property type="entry name" value="RICTOR_M"/>
</dbReference>
<dbReference type="Pfam" id="PF14666">
    <property type="entry name" value="RICTOR_M"/>
    <property type="match status" value="1"/>
</dbReference>
<name>A0A1L0DWM0_9ASCO</name>
<protein>
    <submittedName>
        <fullName evidence="5">CIC11C00000005724</fullName>
    </submittedName>
</protein>
<dbReference type="GO" id="GO:0031932">
    <property type="term" value="C:TORC2 complex"/>
    <property type="evidence" value="ECO:0007669"/>
    <property type="project" value="InterPro"/>
</dbReference>
<dbReference type="GO" id="GO:0038203">
    <property type="term" value="P:TORC2 signaling"/>
    <property type="evidence" value="ECO:0007669"/>
    <property type="project" value="TreeGrafter"/>
</dbReference>
<dbReference type="InterPro" id="IPR029453">
    <property type="entry name" value="Rictor_IV"/>
</dbReference>
<dbReference type="SMART" id="SM01303">
    <property type="entry name" value="RasGEF_N_2"/>
    <property type="match status" value="1"/>
</dbReference>
<dbReference type="AlphaFoldDB" id="A0A1L0DWM0"/>
<dbReference type="InterPro" id="IPR029452">
    <property type="entry name" value="RICTOR_V"/>
</dbReference>
<evidence type="ECO:0000259" key="4">
    <source>
        <dbReference type="SMART" id="SM01310"/>
    </source>
</evidence>